<dbReference type="Proteomes" id="UP000321168">
    <property type="component" value="Unassembled WGS sequence"/>
</dbReference>
<sequence>MPTTAKFYLYITTNKYRGTLYVGITNNLPRRILEHQSGYGGKFSYTYNCKLLVYFEPHDCYKVLQRREQVIKRWRRNWKLELIEKNNPDWRDLCEEILPKNWEEIKLRKFIRKEY</sequence>
<accession>A0A5C6UZF9</accession>
<dbReference type="InterPro" id="IPR000305">
    <property type="entry name" value="GIY-YIG_endonuc"/>
</dbReference>
<name>A0A5C6UZF9_9FLAO</name>
<gene>
    <name evidence="3" type="ORF">FRX97_06325</name>
</gene>
<dbReference type="InterPro" id="IPR050190">
    <property type="entry name" value="UPF0213_domain"/>
</dbReference>
<evidence type="ECO:0000313" key="4">
    <source>
        <dbReference type="Proteomes" id="UP000321168"/>
    </source>
</evidence>
<dbReference type="Gene3D" id="3.40.1440.10">
    <property type="entry name" value="GIY-YIG endonuclease"/>
    <property type="match status" value="1"/>
</dbReference>
<dbReference type="EMBL" id="VORB01000005">
    <property type="protein sequence ID" value="TXC78823.1"/>
    <property type="molecule type" value="Genomic_DNA"/>
</dbReference>
<evidence type="ECO:0000313" key="3">
    <source>
        <dbReference type="EMBL" id="TXC78823.1"/>
    </source>
</evidence>
<dbReference type="AlphaFoldDB" id="A0A5C6UZF9"/>
<comment type="caution">
    <text evidence="3">The sequence shown here is derived from an EMBL/GenBank/DDBJ whole genome shotgun (WGS) entry which is preliminary data.</text>
</comment>
<dbReference type="RefSeq" id="WP_147014347.1">
    <property type="nucleotide sequence ID" value="NZ_VORB01000005.1"/>
</dbReference>
<dbReference type="Pfam" id="PF01541">
    <property type="entry name" value="GIY-YIG"/>
    <property type="match status" value="1"/>
</dbReference>
<organism evidence="3 4">
    <name type="scientific">Luteibaculum oceani</name>
    <dbReference type="NCBI Taxonomy" id="1294296"/>
    <lineage>
        <taxon>Bacteria</taxon>
        <taxon>Pseudomonadati</taxon>
        <taxon>Bacteroidota</taxon>
        <taxon>Flavobacteriia</taxon>
        <taxon>Flavobacteriales</taxon>
        <taxon>Luteibaculaceae</taxon>
        <taxon>Luteibaculum</taxon>
    </lineage>
</organism>
<dbReference type="CDD" id="cd10448">
    <property type="entry name" value="GIY-YIG_unchar_3"/>
    <property type="match status" value="1"/>
</dbReference>
<dbReference type="PROSITE" id="PS50164">
    <property type="entry name" value="GIY_YIG"/>
    <property type="match status" value="1"/>
</dbReference>
<reference evidence="3 4" key="1">
    <citation type="submission" date="2019-08" db="EMBL/GenBank/DDBJ databases">
        <title>Genome of Luteibaculum oceani JCM 18817.</title>
        <authorList>
            <person name="Bowman J.P."/>
        </authorList>
    </citation>
    <scope>NUCLEOTIDE SEQUENCE [LARGE SCALE GENOMIC DNA]</scope>
    <source>
        <strain evidence="3 4">JCM 18817</strain>
    </source>
</reference>
<dbReference type="InterPro" id="IPR035901">
    <property type="entry name" value="GIY-YIG_endonuc_sf"/>
</dbReference>
<evidence type="ECO:0000259" key="2">
    <source>
        <dbReference type="PROSITE" id="PS50164"/>
    </source>
</evidence>
<protein>
    <submittedName>
        <fullName evidence="3">GIY-YIG nuclease family protein</fullName>
    </submittedName>
</protein>
<dbReference type="SUPFAM" id="SSF82771">
    <property type="entry name" value="GIY-YIG endonuclease"/>
    <property type="match status" value="1"/>
</dbReference>
<dbReference type="PANTHER" id="PTHR34477:SF5">
    <property type="entry name" value="BSL5627 PROTEIN"/>
    <property type="match status" value="1"/>
</dbReference>
<dbReference type="OrthoDB" id="9807770at2"/>
<feature type="domain" description="GIY-YIG" evidence="2">
    <location>
        <begin position="5"/>
        <end position="82"/>
    </location>
</feature>
<proteinExistence type="inferred from homology"/>
<keyword evidence="4" id="KW-1185">Reference proteome</keyword>
<dbReference type="PANTHER" id="PTHR34477">
    <property type="entry name" value="UPF0213 PROTEIN YHBQ"/>
    <property type="match status" value="1"/>
</dbReference>
<comment type="similarity">
    <text evidence="1">Belongs to the UPF0213 family.</text>
</comment>
<evidence type="ECO:0000256" key="1">
    <source>
        <dbReference type="ARBA" id="ARBA00007435"/>
    </source>
</evidence>